<evidence type="ECO:0000259" key="15">
    <source>
        <dbReference type="Pfam" id="PF01058"/>
    </source>
</evidence>
<evidence type="ECO:0000256" key="8">
    <source>
        <dbReference type="ARBA" id="ARBA00022729"/>
    </source>
</evidence>
<dbReference type="GO" id="GO:0046872">
    <property type="term" value="F:metal ion binding"/>
    <property type="evidence" value="ECO:0007669"/>
    <property type="project" value="UniProtKB-KW"/>
</dbReference>
<feature type="binding site" evidence="13">
    <location>
        <position position="189"/>
    </location>
    <ligand>
        <name>[4Fe-4S] cluster</name>
        <dbReference type="ChEBI" id="CHEBI:49883"/>
        <label>2</label>
    </ligand>
</feature>
<dbReference type="Gene3D" id="3.40.50.700">
    <property type="entry name" value="NADH:ubiquinone oxidoreductase-like, 20kDa subunit"/>
    <property type="match status" value="1"/>
</dbReference>
<evidence type="ECO:0000256" key="11">
    <source>
        <dbReference type="ARBA" id="ARBA00023014"/>
    </source>
</evidence>
<feature type="binding site" evidence="13">
    <location>
        <position position="247"/>
    </location>
    <ligand>
        <name>[3Fe-4S] cluster</name>
        <dbReference type="ChEBI" id="CHEBI:21137"/>
    </ligand>
</feature>
<feature type="domain" description="Cytochrome-c3 hydrogenase C-terminal" evidence="16">
    <location>
        <begin position="181"/>
        <end position="259"/>
    </location>
</feature>
<evidence type="ECO:0000256" key="13">
    <source>
        <dbReference type="PIRSR" id="PIRSR000310-1"/>
    </source>
</evidence>
<sequence length="330" mass="35811">MRAKLLWLITNSCAGDIISLLNSLHPDYRQITEEYFAFCYETFLMAGEGNVATGVLEEAISGPAGAYILVVEGTVPVAAEGLYCVIGLRNGKPWTALEAVRELAAKARYVVAAGTCAAFGGPYAAHPNPTGGKPVSAVIPQKVINVPGCPVHPAWIAGTLFHLVEHGEPRLDEYNRPVLYYGETIHDRCERRHYFESGIFAQKPGEPWCMYKIGCKGPVTYADCPVRHWCGEHTNWPVGANTPCIGCTSPEFPDRTAPFFEHLPDLRTPAGKVTADRVGLLTGAATALGIGAHLAANIATGRLAHTLRKGKKIKNNHTKTQRRKDAKKNI</sequence>
<organism evidence="17">
    <name type="scientific">Ammonifex degensii</name>
    <dbReference type="NCBI Taxonomy" id="42838"/>
    <lineage>
        <taxon>Bacteria</taxon>
        <taxon>Bacillati</taxon>
        <taxon>Bacillota</taxon>
        <taxon>Clostridia</taxon>
        <taxon>Thermoanaerobacterales</taxon>
        <taxon>Thermoanaerobacteraceae</taxon>
        <taxon>Ammonifex</taxon>
    </lineage>
</organism>
<comment type="similarity">
    <text evidence="4">Belongs to the [NiFe]/[NiFeSe] hydrogenase small subunit family.</text>
</comment>
<feature type="binding site" evidence="13">
    <location>
        <position position="224"/>
    </location>
    <ligand>
        <name>[3Fe-4S] cluster</name>
        <dbReference type="ChEBI" id="CHEBI:21137"/>
    </ligand>
</feature>
<dbReference type="PIRSF" id="PIRSF000310">
    <property type="entry name" value="NiFe_hyd_ssu"/>
    <property type="match status" value="1"/>
</dbReference>
<dbReference type="InterPro" id="IPR006137">
    <property type="entry name" value="NADH_UbQ_OxRdtase-like_20kDa"/>
</dbReference>
<feature type="binding site" evidence="13">
    <location>
        <position position="209"/>
    </location>
    <ligand>
        <name>[4Fe-4S] cluster</name>
        <dbReference type="ChEBI" id="CHEBI:49883"/>
        <label>2</label>
    </ligand>
</feature>
<comment type="cofactor">
    <cofactor evidence="2">
        <name>[4Fe-4S] cluster</name>
        <dbReference type="ChEBI" id="CHEBI:49883"/>
    </cofactor>
</comment>
<feature type="binding site" evidence="13">
    <location>
        <position position="149"/>
    </location>
    <ligand>
        <name>[4Fe-4S] cluster</name>
        <dbReference type="ChEBI" id="CHEBI:49883"/>
        <label>1</label>
    </ligand>
</feature>
<feature type="binding site" evidence="13">
    <location>
        <position position="116"/>
    </location>
    <ligand>
        <name>[4Fe-4S] cluster</name>
        <dbReference type="ChEBI" id="CHEBI:49883"/>
        <label>1</label>
    </ligand>
</feature>
<evidence type="ECO:0000256" key="1">
    <source>
        <dbReference type="ARBA" id="ARBA00001927"/>
    </source>
</evidence>
<dbReference type="GO" id="GO:0008901">
    <property type="term" value="F:ferredoxin hydrogenase activity"/>
    <property type="evidence" value="ECO:0007669"/>
    <property type="project" value="InterPro"/>
</dbReference>
<keyword evidence="11 13" id="KW-0411">Iron-sulfur</keyword>
<dbReference type="GO" id="GO:0051539">
    <property type="term" value="F:4 iron, 4 sulfur cluster binding"/>
    <property type="evidence" value="ECO:0007669"/>
    <property type="project" value="UniProtKB-KW"/>
</dbReference>
<dbReference type="AlphaFoldDB" id="A0A7C2INK4"/>
<evidence type="ECO:0000256" key="12">
    <source>
        <dbReference type="ARBA" id="ARBA00023291"/>
    </source>
</evidence>
<evidence type="ECO:0000256" key="10">
    <source>
        <dbReference type="ARBA" id="ARBA00023004"/>
    </source>
</evidence>
<dbReference type="SUPFAM" id="SSF56770">
    <property type="entry name" value="HydA/Nqo6-like"/>
    <property type="match status" value="1"/>
</dbReference>
<evidence type="ECO:0000256" key="6">
    <source>
        <dbReference type="ARBA" id="ARBA00022485"/>
    </source>
</evidence>
<dbReference type="InterPro" id="IPR037148">
    <property type="entry name" value="NiFe-Hase_small_C_sf"/>
</dbReference>
<feature type="binding site" evidence="13">
    <location>
        <position position="13"/>
    </location>
    <ligand>
        <name>[4Fe-4S] cluster</name>
        <dbReference type="ChEBI" id="CHEBI:49883"/>
        <label>1</label>
    </ligand>
</feature>
<dbReference type="InterPro" id="IPR001821">
    <property type="entry name" value="NiFe_hydrogenase_ssu"/>
</dbReference>
<comment type="subcellular location">
    <subcellularLocation>
        <location evidence="3">Cell envelope</location>
    </subcellularLocation>
</comment>
<evidence type="ECO:0000313" key="17">
    <source>
        <dbReference type="EMBL" id="HEL65118.1"/>
    </source>
</evidence>
<feature type="binding site" evidence="13">
    <location>
        <position position="215"/>
    </location>
    <ligand>
        <name>[4Fe-4S] cluster</name>
        <dbReference type="ChEBI" id="CHEBI:49883"/>
        <label>2</label>
    </ligand>
</feature>
<evidence type="ECO:0000256" key="14">
    <source>
        <dbReference type="SAM" id="MobiDB-lite"/>
    </source>
</evidence>
<evidence type="ECO:0000256" key="7">
    <source>
        <dbReference type="ARBA" id="ARBA00022723"/>
    </source>
</evidence>
<keyword evidence="12 13" id="KW-0003">3Fe-4S</keyword>
<dbReference type="Gene3D" id="4.10.480.10">
    <property type="entry name" value="Cytochrome-c3 hydrogenase, C-terminal domain"/>
    <property type="match status" value="1"/>
</dbReference>
<dbReference type="InterPro" id="IPR027394">
    <property type="entry name" value="Cytochrome-c3_hydrogenase_C"/>
</dbReference>
<feature type="binding site" evidence="13">
    <location>
        <position position="186"/>
    </location>
    <ligand>
        <name>[4Fe-4S] cluster</name>
        <dbReference type="ChEBI" id="CHEBI:49883"/>
        <label>2</label>
    </ligand>
</feature>
<reference evidence="17" key="1">
    <citation type="journal article" date="2020" name="mSystems">
        <title>Genome- and Community-Level Interaction Insights into Carbon Utilization and Element Cycling Functions of Hydrothermarchaeota in Hydrothermal Sediment.</title>
        <authorList>
            <person name="Zhou Z."/>
            <person name="Liu Y."/>
            <person name="Xu W."/>
            <person name="Pan J."/>
            <person name="Luo Z.H."/>
            <person name="Li M."/>
        </authorList>
    </citation>
    <scope>NUCLEOTIDE SEQUENCE [LARGE SCALE GENOMIC DNA]</scope>
    <source>
        <strain evidence="17">SpSt-300</strain>
    </source>
</reference>
<comment type="caution">
    <text evidence="17">The sequence shown here is derived from an EMBL/GenBank/DDBJ whole genome shotgun (WGS) entry which is preliminary data.</text>
</comment>
<protein>
    <submittedName>
        <fullName evidence="17">Hyaluronate lyase</fullName>
    </submittedName>
</protein>
<dbReference type="GO" id="GO:0016829">
    <property type="term" value="F:lyase activity"/>
    <property type="evidence" value="ECO:0007669"/>
    <property type="project" value="UniProtKB-KW"/>
</dbReference>
<comment type="cofactor">
    <cofactor evidence="1">
        <name>[3Fe-4S] cluster</name>
        <dbReference type="ChEBI" id="CHEBI:21137"/>
    </cofactor>
</comment>
<evidence type="ECO:0000256" key="5">
    <source>
        <dbReference type="ARBA" id="ARBA00011771"/>
    </source>
</evidence>
<feature type="domain" description="NADH:ubiquinone oxidoreductase-like 20kDa subunit" evidence="15">
    <location>
        <begin position="13"/>
        <end position="163"/>
    </location>
</feature>
<dbReference type="GO" id="GO:0030313">
    <property type="term" value="C:cell envelope"/>
    <property type="evidence" value="ECO:0007669"/>
    <property type="project" value="UniProtKB-SubCell"/>
</dbReference>
<dbReference type="GO" id="GO:0009061">
    <property type="term" value="P:anaerobic respiration"/>
    <property type="evidence" value="ECO:0007669"/>
    <property type="project" value="TreeGrafter"/>
</dbReference>
<keyword evidence="8" id="KW-0732">Signal</keyword>
<keyword evidence="9" id="KW-0560">Oxidoreductase</keyword>
<gene>
    <name evidence="17" type="ORF">ENQ34_00335</name>
</gene>
<evidence type="ECO:0000256" key="9">
    <source>
        <dbReference type="ARBA" id="ARBA00023002"/>
    </source>
</evidence>
<accession>A0A7C2INK4</accession>
<dbReference type="PRINTS" id="PR00614">
    <property type="entry name" value="NIHGNASESMLL"/>
</dbReference>
<dbReference type="EMBL" id="DSMU01000021">
    <property type="protein sequence ID" value="HEL65118.1"/>
    <property type="molecule type" value="Genomic_DNA"/>
</dbReference>
<dbReference type="GO" id="GO:0051538">
    <property type="term" value="F:3 iron, 4 sulfur cluster binding"/>
    <property type="evidence" value="ECO:0007669"/>
    <property type="project" value="UniProtKB-KW"/>
</dbReference>
<dbReference type="PANTHER" id="PTHR30013">
    <property type="entry name" value="NIFE / NIFESE HYDROGENASE SMALL SUBUNIT FAMILY MEMBER"/>
    <property type="match status" value="1"/>
</dbReference>
<dbReference type="GO" id="GO:0009055">
    <property type="term" value="F:electron transfer activity"/>
    <property type="evidence" value="ECO:0007669"/>
    <property type="project" value="TreeGrafter"/>
</dbReference>
<feature type="region of interest" description="Disordered" evidence="14">
    <location>
        <begin position="309"/>
        <end position="330"/>
    </location>
</feature>
<keyword evidence="10 13" id="KW-0408">Iron</keyword>
<evidence type="ECO:0000259" key="16">
    <source>
        <dbReference type="Pfam" id="PF14720"/>
    </source>
</evidence>
<keyword evidence="17" id="KW-0456">Lyase</keyword>
<evidence type="ECO:0000256" key="2">
    <source>
        <dbReference type="ARBA" id="ARBA00001966"/>
    </source>
</evidence>
<keyword evidence="6 13" id="KW-0004">4Fe-4S</keyword>
<dbReference type="GO" id="GO:0044569">
    <property type="term" value="C:[Ni-Fe] hydrogenase complex"/>
    <property type="evidence" value="ECO:0007669"/>
    <property type="project" value="TreeGrafter"/>
</dbReference>
<proteinExistence type="inferred from homology"/>
<feature type="binding site" evidence="13">
    <location>
        <position position="244"/>
    </location>
    <ligand>
        <name>[3Fe-4S] cluster</name>
        <dbReference type="ChEBI" id="CHEBI:21137"/>
    </ligand>
</feature>
<comment type="subunit">
    <text evidence="5">Heterodimer of a large and a small subunit.</text>
</comment>
<dbReference type="PANTHER" id="PTHR30013:SF7">
    <property type="entry name" value="HYDROGENASE-2 SMALL CHAIN"/>
    <property type="match status" value="1"/>
</dbReference>
<evidence type="ECO:0000256" key="3">
    <source>
        <dbReference type="ARBA" id="ARBA00004196"/>
    </source>
</evidence>
<dbReference type="InterPro" id="IPR037024">
    <property type="entry name" value="NiFe_Hase_small_N_sf"/>
</dbReference>
<dbReference type="GO" id="GO:0009375">
    <property type="term" value="C:ferredoxin hydrogenase complex"/>
    <property type="evidence" value="ECO:0007669"/>
    <property type="project" value="InterPro"/>
</dbReference>
<dbReference type="Pfam" id="PF14720">
    <property type="entry name" value="NiFe_hyd_SSU_C"/>
    <property type="match status" value="1"/>
</dbReference>
<dbReference type="NCBIfam" id="TIGR00391">
    <property type="entry name" value="hydA"/>
    <property type="match status" value="1"/>
</dbReference>
<name>A0A7C2INK4_9THEO</name>
<dbReference type="Pfam" id="PF01058">
    <property type="entry name" value="Oxidored_q6"/>
    <property type="match status" value="1"/>
</dbReference>
<evidence type="ECO:0000256" key="4">
    <source>
        <dbReference type="ARBA" id="ARBA00006605"/>
    </source>
</evidence>
<keyword evidence="7 13" id="KW-0479">Metal-binding</keyword>
<dbReference type="GO" id="GO:0016020">
    <property type="term" value="C:membrane"/>
    <property type="evidence" value="ECO:0007669"/>
    <property type="project" value="TreeGrafter"/>
</dbReference>